<protein>
    <submittedName>
        <fullName evidence="2">Uncharacterized protein</fullName>
    </submittedName>
</protein>
<gene>
    <name evidence="2" type="ORF">N783_03355</name>
</gene>
<comment type="caution">
    <text evidence="2">The sequence shown here is derived from an EMBL/GenBank/DDBJ whole genome shotgun (WGS) entry which is preliminary data.</text>
</comment>
<accession>A0A0A5GD56</accession>
<keyword evidence="1" id="KW-0812">Transmembrane</keyword>
<dbReference type="OrthoDB" id="2596219at2"/>
<dbReference type="Proteomes" id="UP000030403">
    <property type="component" value="Unassembled WGS sequence"/>
</dbReference>
<organism evidence="2 3">
    <name type="scientific">Pontibacillus marinus BH030004 = DSM 16465</name>
    <dbReference type="NCBI Taxonomy" id="1385511"/>
    <lineage>
        <taxon>Bacteria</taxon>
        <taxon>Bacillati</taxon>
        <taxon>Bacillota</taxon>
        <taxon>Bacilli</taxon>
        <taxon>Bacillales</taxon>
        <taxon>Bacillaceae</taxon>
        <taxon>Pontibacillus</taxon>
    </lineage>
</organism>
<reference evidence="2 3" key="1">
    <citation type="submission" date="2013-08" db="EMBL/GenBank/DDBJ databases">
        <authorList>
            <person name="Huang J."/>
            <person name="Wang G."/>
        </authorList>
    </citation>
    <scope>NUCLEOTIDE SEQUENCE [LARGE SCALE GENOMIC DNA]</scope>
    <source>
        <strain evidence="2 3">BH030004</strain>
    </source>
</reference>
<evidence type="ECO:0000256" key="1">
    <source>
        <dbReference type="SAM" id="Phobius"/>
    </source>
</evidence>
<keyword evidence="1" id="KW-1133">Transmembrane helix</keyword>
<feature type="transmembrane region" description="Helical" evidence="1">
    <location>
        <begin position="130"/>
        <end position="146"/>
    </location>
</feature>
<keyword evidence="1" id="KW-0472">Membrane</keyword>
<keyword evidence="3" id="KW-1185">Reference proteome</keyword>
<name>A0A0A5GD56_9BACI</name>
<feature type="transmembrane region" description="Helical" evidence="1">
    <location>
        <begin position="152"/>
        <end position="175"/>
    </location>
</feature>
<dbReference type="RefSeq" id="WP_051255071.1">
    <property type="nucleotide sequence ID" value="NZ_AULJ01000034.1"/>
</dbReference>
<sequence length="201" mass="23387">MRSAFSKIFWGYLMTLLEIHIQFIDILPDPIGYLLIFLGIQSIVEKYPIGNKAQVMAAILGVISIPTVFINESGSMNPMEAPFTMWWFYSQIMMIANLVLIFFIFQLMLKIVQDYQDEELETYTWKFFKVYMWSNLALLIFDSFFINLSSEVFVALTVAAVVFYIILDIMFLVLLRKYIKLEDTPPTSPEEEPINTEKPLA</sequence>
<evidence type="ECO:0000313" key="2">
    <source>
        <dbReference type="EMBL" id="KGX89944.1"/>
    </source>
</evidence>
<feature type="transmembrane region" description="Helical" evidence="1">
    <location>
        <begin position="55"/>
        <end position="74"/>
    </location>
</feature>
<evidence type="ECO:0000313" key="3">
    <source>
        <dbReference type="Proteomes" id="UP000030403"/>
    </source>
</evidence>
<dbReference type="eggNOG" id="ENOG5032U9B">
    <property type="taxonomic scope" value="Bacteria"/>
</dbReference>
<feature type="transmembrane region" description="Helical" evidence="1">
    <location>
        <begin position="86"/>
        <end position="109"/>
    </location>
</feature>
<dbReference type="EMBL" id="AVPF01000011">
    <property type="protein sequence ID" value="KGX89944.1"/>
    <property type="molecule type" value="Genomic_DNA"/>
</dbReference>
<proteinExistence type="predicted"/>
<dbReference type="AlphaFoldDB" id="A0A0A5GD56"/>